<proteinExistence type="predicted"/>
<reference evidence="2 3" key="1">
    <citation type="submission" date="2014-04" db="EMBL/GenBank/DDBJ databases">
        <title>Characterization and application of a salt tolerant electro-active bacterium.</title>
        <authorList>
            <person name="Yang L."/>
            <person name="Wei S."/>
            <person name="Tay Q.X.M."/>
        </authorList>
    </citation>
    <scope>NUCLEOTIDE SEQUENCE [LARGE SCALE GENOMIC DNA]</scope>
    <source>
        <strain evidence="2 3">LY1</strain>
    </source>
</reference>
<accession>A0A074KU12</accession>
<dbReference type="InterPro" id="IPR027417">
    <property type="entry name" value="P-loop_NTPase"/>
</dbReference>
<dbReference type="InterPro" id="IPR011335">
    <property type="entry name" value="Restrct_endonuc-II-like"/>
</dbReference>
<dbReference type="SUPFAM" id="SSF52980">
    <property type="entry name" value="Restriction endonuclease-like"/>
    <property type="match status" value="1"/>
</dbReference>
<dbReference type="GO" id="GO:0004386">
    <property type="term" value="F:helicase activity"/>
    <property type="evidence" value="ECO:0007669"/>
    <property type="project" value="UniProtKB-KW"/>
</dbReference>
<gene>
    <name evidence="2" type="ORF">EL17_16805</name>
</gene>
<organism evidence="2 3">
    <name type="scientific">Anditalea andensis</name>
    <dbReference type="NCBI Taxonomy" id="1048983"/>
    <lineage>
        <taxon>Bacteria</taxon>
        <taxon>Pseudomonadati</taxon>
        <taxon>Bacteroidota</taxon>
        <taxon>Cytophagia</taxon>
        <taxon>Cytophagales</taxon>
        <taxon>Cytophagaceae</taxon>
        <taxon>Anditalea</taxon>
    </lineage>
</organism>
<name>A0A074KU12_9BACT</name>
<dbReference type="Gene3D" id="3.40.50.300">
    <property type="entry name" value="P-loop containing nucleotide triphosphate hydrolases"/>
    <property type="match status" value="1"/>
</dbReference>
<protein>
    <submittedName>
        <fullName evidence="2">Helicase I</fullName>
    </submittedName>
</protein>
<dbReference type="OrthoDB" id="9762792at2"/>
<evidence type="ECO:0000259" key="1">
    <source>
        <dbReference type="Pfam" id="PF12705"/>
    </source>
</evidence>
<sequence>MNSFLENTAKDILAIYPFLKDLVIVLPNRRAGLFFTKHLGNLIDKPQWLPEVKTVEDIFYGYAGARPADNLTLIFELYKVYKSLHPDPENFDKFYYWGEMILKDFNDVDQFMVNAEKLYHHLSEIKEFETDLSYLTESQVQLIKEFWKSFEKQDKGHQEKFLHFWQMLIALYSNFKARLNESRMAYSGMLYRQVVENLARIKRPDKQYIFIGFNAFTKTEELLLKHFISQFGAKVYWDVDKYYLNDKIQEAGLFFRDYVKDPIFGPTFPEFLPANIGKKRARIKTYSIPLKVNQANLVGELLNSISPEEKMEETVVVLPDEQLLFPVLHTLPHGIDKVNVTMGYPVKNAPVYAFLEAVLDMQQYIKAEETKTLYYHKPLIDLLTSVYLKNSNEAFVNKLLIDIQESNMVYVSQERLHEGGPFFKLIFHKLSLTELFPYLGNLIKALAEQQKEEPLQRSYLFQTFKQLNRLQAILDNQDEVQVNMDFFLSLFRKIFREVKLPFEGEPLEGLQVMGVLETRNLDFRRVIICNMNEESFPPAGKLNSMIPFNLRRAFNLPVQEQNDAIYAYTFYRLLHSAEEVHMIYTTAADQGKAGERSRYVHQIMEEMDLPEEDKNEEVIYVPVDLTSAREISIPKSPEIMIQLERYVVKGELAHTTAFSPSALNLWLDCRLKFYMKYIAGIVEKEEVNEEVDPAVFGNLAHLSLEKLYGGYMERKKRTVIHKEDFKELTSYVFPSIEKAIREQYHLEEHVEVKLNGQLAIARDVLQKYILGVLKIDEDTAPFEIISLEAQKRYKTSMAINTASGNVEVAVGGIIDRVDKVGDIIRLIDYKSGIDTKNFPDIASLFDRESNKRNKAAMQTLLYGFLYQATFPDNSLRLKPAIFNLREIFKDDFNPYLHHKPEQYKPSMELEDYMEFHGEFVLGLKGLLEEIFDPKVPFDQTAKIEKCKSCSFSEICGR</sequence>
<dbReference type="EMBL" id="JMIH01000024">
    <property type="protein sequence ID" value="KEO72404.1"/>
    <property type="molecule type" value="Genomic_DNA"/>
</dbReference>
<comment type="caution">
    <text evidence="2">The sequence shown here is derived from an EMBL/GenBank/DDBJ whole genome shotgun (WGS) entry which is preliminary data.</text>
</comment>
<keyword evidence="2" id="KW-0067">ATP-binding</keyword>
<dbReference type="STRING" id="1048983.EL17_16805"/>
<feature type="domain" description="PD-(D/E)XK endonuclease-like" evidence="1">
    <location>
        <begin position="658"/>
        <end position="955"/>
    </location>
</feature>
<dbReference type="InterPro" id="IPR011604">
    <property type="entry name" value="PDDEXK-like_dom_sf"/>
</dbReference>
<evidence type="ECO:0000313" key="3">
    <source>
        <dbReference type="Proteomes" id="UP000027821"/>
    </source>
</evidence>
<dbReference type="SUPFAM" id="SSF52540">
    <property type="entry name" value="P-loop containing nucleoside triphosphate hydrolases"/>
    <property type="match status" value="1"/>
</dbReference>
<keyword evidence="2" id="KW-0378">Hydrolase</keyword>
<dbReference type="eggNOG" id="COG3893">
    <property type="taxonomic scope" value="Bacteria"/>
</dbReference>
<keyword evidence="3" id="KW-1185">Reference proteome</keyword>
<dbReference type="Pfam" id="PF12705">
    <property type="entry name" value="PDDEXK_1"/>
    <property type="match status" value="1"/>
</dbReference>
<keyword evidence="2" id="KW-0547">Nucleotide-binding</keyword>
<dbReference type="Gene3D" id="3.90.320.10">
    <property type="match status" value="1"/>
</dbReference>
<dbReference type="InterPro" id="IPR038726">
    <property type="entry name" value="PDDEXK_AddAB-type"/>
</dbReference>
<dbReference type="AlphaFoldDB" id="A0A074KU12"/>
<dbReference type="Proteomes" id="UP000027821">
    <property type="component" value="Unassembled WGS sequence"/>
</dbReference>
<dbReference type="eggNOG" id="COG2887">
    <property type="taxonomic scope" value="Bacteria"/>
</dbReference>
<keyword evidence="2" id="KW-0347">Helicase</keyword>
<evidence type="ECO:0000313" key="2">
    <source>
        <dbReference type="EMBL" id="KEO72404.1"/>
    </source>
</evidence>